<organism evidence="1 2">
    <name type="scientific">Microseira wollei NIES-4236</name>
    <dbReference type="NCBI Taxonomy" id="2530354"/>
    <lineage>
        <taxon>Bacteria</taxon>
        <taxon>Bacillati</taxon>
        <taxon>Cyanobacteriota</taxon>
        <taxon>Cyanophyceae</taxon>
        <taxon>Oscillatoriophycideae</taxon>
        <taxon>Aerosakkonematales</taxon>
        <taxon>Aerosakkonemataceae</taxon>
        <taxon>Microseira</taxon>
    </lineage>
</organism>
<accession>A0AAV3XPV5</accession>
<dbReference type="InterPro" id="IPR019239">
    <property type="entry name" value="VapB_antitoxin"/>
</dbReference>
<sequence>MQITLNLDDSLLNEAFQLTNLSTQEELINLALQELVRSRSGSSGSSRKKKNLLDLAGQIQFAPDFNHKAMRETRHVAD</sequence>
<evidence type="ECO:0008006" key="3">
    <source>
        <dbReference type="Google" id="ProtNLM"/>
    </source>
</evidence>
<dbReference type="RefSeq" id="WP_226589504.1">
    <property type="nucleotide sequence ID" value="NZ_BLAY01000155.1"/>
</dbReference>
<reference evidence="1" key="1">
    <citation type="submission" date="2019-10" db="EMBL/GenBank/DDBJ databases">
        <title>Draft genome sequece of Microseira wollei NIES-4236.</title>
        <authorList>
            <person name="Yamaguchi H."/>
            <person name="Suzuki S."/>
            <person name="Kawachi M."/>
        </authorList>
    </citation>
    <scope>NUCLEOTIDE SEQUENCE</scope>
    <source>
        <strain evidence="1">NIES-4236</strain>
    </source>
</reference>
<dbReference type="Pfam" id="PF09957">
    <property type="entry name" value="VapB_antitoxin"/>
    <property type="match status" value="1"/>
</dbReference>
<name>A0AAV3XPV5_9CYAN</name>
<keyword evidence="2" id="KW-1185">Reference proteome</keyword>
<comment type="caution">
    <text evidence="1">The sequence shown here is derived from an EMBL/GenBank/DDBJ whole genome shotgun (WGS) entry which is preliminary data.</text>
</comment>
<protein>
    <recommendedName>
        <fullName evidence="3">Type II toxin-antitoxin system VapB family antitoxin</fullName>
    </recommendedName>
</protein>
<dbReference type="EMBL" id="BLAY01000155">
    <property type="protein sequence ID" value="GET42250.1"/>
    <property type="molecule type" value="Genomic_DNA"/>
</dbReference>
<evidence type="ECO:0000313" key="2">
    <source>
        <dbReference type="Proteomes" id="UP001050975"/>
    </source>
</evidence>
<evidence type="ECO:0000313" key="1">
    <source>
        <dbReference type="EMBL" id="GET42250.1"/>
    </source>
</evidence>
<proteinExistence type="predicted"/>
<dbReference type="AlphaFoldDB" id="A0AAV3XPV5"/>
<dbReference type="Proteomes" id="UP001050975">
    <property type="component" value="Unassembled WGS sequence"/>
</dbReference>
<gene>
    <name evidence="1" type="ORF">MiSe_70640</name>
</gene>